<dbReference type="InterPro" id="IPR012338">
    <property type="entry name" value="Beta-lactam/transpept-like"/>
</dbReference>
<feature type="domain" description="Penicillin-binding protein transpeptidase" evidence="19">
    <location>
        <begin position="330"/>
        <end position="599"/>
    </location>
</feature>
<dbReference type="GO" id="GO:0009252">
    <property type="term" value="P:peptidoglycan biosynthetic process"/>
    <property type="evidence" value="ECO:0007669"/>
    <property type="project" value="UniProtKB-KW"/>
</dbReference>
<evidence type="ECO:0000256" key="17">
    <source>
        <dbReference type="SAM" id="MobiDB-lite"/>
    </source>
</evidence>
<keyword evidence="5" id="KW-0121">Carboxypeptidase</keyword>
<keyword evidence="14" id="KW-0961">Cell wall biogenesis/degradation</keyword>
<dbReference type="InterPro" id="IPR050396">
    <property type="entry name" value="Glycosyltr_51/Transpeptidase"/>
</dbReference>
<dbReference type="Gene3D" id="1.10.3810.10">
    <property type="entry name" value="Biosynthetic peptidoglycan transglycosylase-like"/>
    <property type="match status" value="1"/>
</dbReference>
<dbReference type="Pfam" id="PF00905">
    <property type="entry name" value="Transpeptidase"/>
    <property type="match status" value="1"/>
</dbReference>
<evidence type="ECO:0000256" key="4">
    <source>
        <dbReference type="ARBA" id="ARBA00022475"/>
    </source>
</evidence>
<evidence type="ECO:0000256" key="18">
    <source>
        <dbReference type="SAM" id="Phobius"/>
    </source>
</evidence>
<dbReference type="GO" id="GO:0008955">
    <property type="term" value="F:peptidoglycan glycosyltransferase activity"/>
    <property type="evidence" value="ECO:0007669"/>
    <property type="project" value="UniProtKB-EC"/>
</dbReference>
<evidence type="ECO:0000313" key="21">
    <source>
        <dbReference type="EMBL" id="GIO39919.1"/>
    </source>
</evidence>
<evidence type="ECO:0000256" key="3">
    <source>
        <dbReference type="ARBA" id="ARBA00007739"/>
    </source>
</evidence>
<feature type="domain" description="Glycosyl transferase family 51" evidence="20">
    <location>
        <begin position="63"/>
        <end position="239"/>
    </location>
</feature>
<proteinExistence type="inferred from homology"/>
<gene>
    <name evidence="21" type="ORF">J41TS12_47800</name>
</gene>
<dbReference type="PANTHER" id="PTHR32282">
    <property type="entry name" value="BINDING PROTEIN TRANSPEPTIDASE, PUTATIVE-RELATED"/>
    <property type="match status" value="1"/>
</dbReference>
<comment type="catalytic activity">
    <reaction evidence="16">
        <text>[GlcNAc-(1-&gt;4)-Mur2Ac(oyl-L-Ala-gamma-D-Glu-L-Lys-D-Ala-D-Ala)](n)-di-trans,octa-cis-undecaprenyl diphosphate + beta-D-GlcNAc-(1-&gt;4)-Mur2Ac(oyl-L-Ala-gamma-D-Glu-L-Lys-D-Ala-D-Ala)-di-trans,octa-cis-undecaprenyl diphosphate = [GlcNAc-(1-&gt;4)-Mur2Ac(oyl-L-Ala-gamma-D-Glu-L-Lys-D-Ala-D-Ala)](n+1)-di-trans,octa-cis-undecaprenyl diphosphate + di-trans,octa-cis-undecaprenyl diphosphate + H(+)</text>
        <dbReference type="Rhea" id="RHEA:23708"/>
        <dbReference type="Rhea" id="RHEA-COMP:9602"/>
        <dbReference type="Rhea" id="RHEA-COMP:9603"/>
        <dbReference type="ChEBI" id="CHEBI:15378"/>
        <dbReference type="ChEBI" id="CHEBI:58405"/>
        <dbReference type="ChEBI" id="CHEBI:60033"/>
        <dbReference type="ChEBI" id="CHEBI:78435"/>
        <dbReference type="EC" id="2.4.99.28"/>
    </reaction>
</comment>
<dbReference type="GO" id="GO:0008360">
    <property type="term" value="P:regulation of cell shape"/>
    <property type="evidence" value="ECO:0007669"/>
    <property type="project" value="UniProtKB-KW"/>
</dbReference>
<keyword evidence="18" id="KW-1133">Transmembrane helix</keyword>
<dbReference type="NCBIfam" id="TIGR02074">
    <property type="entry name" value="PBP_1a_fam"/>
    <property type="match status" value="1"/>
</dbReference>
<evidence type="ECO:0000256" key="16">
    <source>
        <dbReference type="ARBA" id="ARBA00049902"/>
    </source>
</evidence>
<dbReference type="GO" id="GO:0071555">
    <property type="term" value="P:cell wall organization"/>
    <property type="evidence" value="ECO:0007669"/>
    <property type="project" value="UniProtKB-KW"/>
</dbReference>
<comment type="similarity">
    <text evidence="2">In the C-terminal section; belongs to the transpeptidase family.</text>
</comment>
<dbReference type="InterPro" id="IPR001264">
    <property type="entry name" value="Glyco_trans_51"/>
</dbReference>
<keyword evidence="4" id="KW-1003">Cell membrane</keyword>
<dbReference type="Pfam" id="PF00912">
    <property type="entry name" value="Transgly"/>
    <property type="match status" value="1"/>
</dbReference>
<dbReference type="GO" id="GO:0009002">
    <property type="term" value="F:serine-type D-Ala-D-Ala carboxypeptidase activity"/>
    <property type="evidence" value="ECO:0007669"/>
    <property type="project" value="UniProtKB-EC"/>
</dbReference>
<evidence type="ECO:0000313" key="22">
    <source>
        <dbReference type="Proteomes" id="UP000681162"/>
    </source>
</evidence>
<organism evidence="21 22">
    <name type="scientific">Paenibacillus antibioticophila</name>
    <dbReference type="NCBI Taxonomy" id="1274374"/>
    <lineage>
        <taxon>Bacteria</taxon>
        <taxon>Bacillati</taxon>
        <taxon>Bacillota</taxon>
        <taxon>Bacilli</taxon>
        <taxon>Bacillales</taxon>
        <taxon>Paenibacillaceae</taxon>
        <taxon>Paenibacillus</taxon>
    </lineage>
</organism>
<evidence type="ECO:0000256" key="14">
    <source>
        <dbReference type="ARBA" id="ARBA00023316"/>
    </source>
</evidence>
<evidence type="ECO:0000256" key="6">
    <source>
        <dbReference type="ARBA" id="ARBA00022670"/>
    </source>
</evidence>
<comment type="catalytic activity">
    <reaction evidence="15">
        <text>Preferential cleavage: (Ac)2-L-Lys-D-Ala-|-D-Ala. Also transpeptidation of peptidyl-alanyl moieties that are N-acyl substituents of D-alanine.</text>
        <dbReference type="EC" id="3.4.16.4"/>
    </reaction>
</comment>
<dbReference type="EMBL" id="BORR01000029">
    <property type="protein sequence ID" value="GIO39919.1"/>
    <property type="molecule type" value="Genomic_DNA"/>
</dbReference>
<dbReference type="FunFam" id="1.10.3810.10:FF:000001">
    <property type="entry name" value="Penicillin-binding protein 1A"/>
    <property type="match status" value="1"/>
</dbReference>
<dbReference type="GO" id="GO:0006508">
    <property type="term" value="P:proteolysis"/>
    <property type="evidence" value="ECO:0007669"/>
    <property type="project" value="UniProtKB-KW"/>
</dbReference>
<name>A0A919XVS0_9BACL</name>
<evidence type="ECO:0000256" key="11">
    <source>
        <dbReference type="ARBA" id="ARBA00022984"/>
    </source>
</evidence>
<dbReference type="SUPFAM" id="SSF56601">
    <property type="entry name" value="beta-lactamase/transpeptidase-like"/>
    <property type="match status" value="1"/>
</dbReference>
<dbReference type="GO" id="GO:0005886">
    <property type="term" value="C:plasma membrane"/>
    <property type="evidence" value="ECO:0007669"/>
    <property type="project" value="UniProtKB-SubCell"/>
</dbReference>
<evidence type="ECO:0000256" key="2">
    <source>
        <dbReference type="ARBA" id="ARBA00007090"/>
    </source>
</evidence>
<evidence type="ECO:0000256" key="10">
    <source>
        <dbReference type="ARBA" id="ARBA00022960"/>
    </source>
</evidence>
<dbReference type="Proteomes" id="UP000681162">
    <property type="component" value="Unassembled WGS sequence"/>
</dbReference>
<keyword evidence="7" id="KW-0328">Glycosyltransferase</keyword>
<comment type="similarity">
    <text evidence="3">In the N-terminal section; belongs to the glycosyltransferase 51 family.</text>
</comment>
<keyword evidence="6" id="KW-0645">Protease</keyword>
<dbReference type="InterPro" id="IPR001460">
    <property type="entry name" value="PCN-bd_Tpept"/>
</dbReference>
<evidence type="ECO:0000256" key="5">
    <source>
        <dbReference type="ARBA" id="ARBA00022645"/>
    </source>
</evidence>
<dbReference type="PANTHER" id="PTHR32282:SF11">
    <property type="entry name" value="PENICILLIN-BINDING PROTEIN 1B"/>
    <property type="match status" value="1"/>
</dbReference>
<comment type="subcellular location">
    <subcellularLocation>
        <location evidence="1">Cell membrane</location>
    </subcellularLocation>
</comment>
<protein>
    <submittedName>
        <fullName evidence="21">Penicillin-binding protein</fullName>
    </submittedName>
</protein>
<dbReference type="GO" id="GO:0030288">
    <property type="term" value="C:outer membrane-bounded periplasmic space"/>
    <property type="evidence" value="ECO:0007669"/>
    <property type="project" value="TreeGrafter"/>
</dbReference>
<accession>A0A919XVS0</accession>
<keyword evidence="13" id="KW-0511">Multifunctional enzyme</keyword>
<evidence type="ECO:0000259" key="20">
    <source>
        <dbReference type="Pfam" id="PF00912"/>
    </source>
</evidence>
<dbReference type="AlphaFoldDB" id="A0A919XVS0"/>
<dbReference type="SUPFAM" id="SSF53955">
    <property type="entry name" value="Lysozyme-like"/>
    <property type="match status" value="1"/>
</dbReference>
<dbReference type="InterPro" id="IPR036950">
    <property type="entry name" value="PBP_transglycosylase"/>
</dbReference>
<reference evidence="21 22" key="1">
    <citation type="submission" date="2021-03" db="EMBL/GenBank/DDBJ databases">
        <title>Antimicrobial resistance genes in bacteria isolated from Japanese honey, and their potential for conferring macrolide and lincosamide resistance in the American foulbrood pathogen Paenibacillus larvae.</title>
        <authorList>
            <person name="Okamoto M."/>
            <person name="Kumagai M."/>
            <person name="Kanamori H."/>
            <person name="Takamatsu D."/>
        </authorList>
    </citation>
    <scope>NUCLEOTIDE SEQUENCE [LARGE SCALE GENOMIC DNA]</scope>
    <source>
        <strain evidence="21 22">J41TS12</strain>
    </source>
</reference>
<keyword evidence="12 18" id="KW-0472">Membrane</keyword>
<evidence type="ECO:0000256" key="7">
    <source>
        <dbReference type="ARBA" id="ARBA00022676"/>
    </source>
</evidence>
<evidence type="ECO:0000256" key="13">
    <source>
        <dbReference type="ARBA" id="ARBA00023268"/>
    </source>
</evidence>
<evidence type="ECO:0000259" key="19">
    <source>
        <dbReference type="Pfam" id="PF00905"/>
    </source>
</evidence>
<feature type="region of interest" description="Disordered" evidence="17">
    <location>
        <begin position="654"/>
        <end position="676"/>
    </location>
</feature>
<keyword evidence="10" id="KW-0133">Cell shape</keyword>
<keyword evidence="8" id="KW-0808">Transferase</keyword>
<evidence type="ECO:0000256" key="9">
    <source>
        <dbReference type="ARBA" id="ARBA00022801"/>
    </source>
</evidence>
<dbReference type="GO" id="GO:0008658">
    <property type="term" value="F:penicillin binding"/>
    <property type="evidence" value="ECO:0007669"/>
    <property type="project" value="InterPro"/>
</dbReference>
<keyword evidence="9" id="KW-0378">Hydrolase</keyword>
<evidence type="ECO:0000256" key="8">
    <source>
        <dbReference type="ARBA" id="ARBA00022679"/>
    </source>
</evidence>
<evidence type="ECO:0000256" key="12">
    <source>
        <dbReference type="ARBA" id="ARBA00023136"/>
    </source>
</evidence>
<evidence type="ECO:0000256" key="15">
    <source>
        <dbReference type="ARBA" id="ARBA00034000"/>
    </source>
</evidence>
<keyword evidence="18" id="KW-0812">Transmembrane</keyword>
<keyword evidence="22" id="KW-1185">Reference proteome</keyword>
<dbReference type="InterPro" id="IPR023346">
    <property type="entry name" value="Lysozyme-like_dom_sf"/>
</dbReference>
<feature type="transmembrane region" description="Helical" evidence="18">
    <location>
        <begin position="20"/>
        <end position="42"/>
    </location>
</feature>
<keyword evidence="11" id="KW-0573">Peptidoglycan synthesis</keyword>
<comment type="caution">
    <text evidence="21">The sequence shown here is derived from an EMBL/GenBank/DDBJ whole genome shotgun (WGS) entry which is preliminary data.</text>
</comment>
<evidence type="ECO:0000256" key="1">
    <source>
        <dbReference type="ARBA" id="ARBA00004236"/>
    </source>
</evidence>
<dbReference type="Gene3D" id="3.40.710.10">
    <property type="entry name" value="DD-peptidase/beta-lactamase superfamily"/>
    <property type="match status" value="1"/>
</dbReference>
<dbReference type="RefSeq" id="WP_212943722.1">
    <property type="nucleotide sequence ID" value="NZ_BORR01000029.1"/>
</dbReference>
<sequence>MQKLTRSNRKPRRGKWLRLFQFMLAFTLAGAVLLGGLLVYLYQAVLPPAGADRNSQLLDLQGQAIAVFTTGERNQQQVKLEDISPWVIQATLAVEDRKFYEHFGFDVKGMLRAVLVNLREMDKVQGASTLSQQLARNLYLSHERTWSRKLKEAKYTAQLEMQYSKDEILNMYLNEIYYGRGAYGIEAAAQLYFGKPAKELNLAESAILAGIPKGPTYYSPYNHMKNAKDRQKIVLNAMKEIGAITAEEAEKAYEELLAFQSPQQRTGGDQAPYFRDYIRNVVVNELGFNEDLLESGGLRIYTTLDMDAQRAAEEAVASELGGSDGLEVALVSIDPRNGYVKALVGGTNYTTSQYNHVFAKTRQPGSSFKPIMYLAALSSKKMTPVSMFNSQPTLFHYDEDRKTYSPKNYGDKYLGEIDMRRAIAASDNIYAVNTLLTVGAEEVAALGAKMGITSTLTPVPSLALGTSPVSPFEMASAFAVISNQGKRIEPVAVLKITDEEGHVLYEAKEQKQEQVIEPAAAYVLTRLLEGVFETGGTGNRVSEVIQRPVAGKTGTTSTDAWLVGYTPELSTAVWVGYDKGKSLGTAESRKAAPIFAKFTEKALEKVPPKIFPMPDGVVSAYIDPSSGKLATAGCPDKQLVVFLEGTEPTEFCTEHSGESVETEELAPLPVQEEPESGSWWSDLKRWWMN</sequence>